<dbReference type="EMBL" id="GDJX01019950">
    <property type="protein sequence ID" value="JAT47986.1"/>
    <property type="molecule type" value="Transcribed_RNA"/>
</dbReference>
<evidence type="ECO:0000256" key="2">
    <source>
        <dbReference type="ARBA" id="ARBA00022473"/>
    </source>
</evidence>
<dbReference type="InterPro" id="IPR040353">
    <property type="entry name" value="FLX/FLX-like"/>
</dbReference>
<dbReference type="GO" id="GO:0030154">
    <property type="term" value="P:cell differentiation"/>
    <property type="evidence" value="ECO:0007669"/>
    <property type="project" value="UniProtKB-KW"/>
</dbReference>
<keyword evidence="5" id="KW-0287">Flowering</keyword>
<evidence type="ECO:0000256" key="4">
    <source>
        <dbReference type="ARBA" id="ARBA00023054"/>
    </source>
</evidence>
<evidence type="ECO:0000313" key="8">
    <source>
        <dbReference type="EMBL" id="JAT51687.1"/>
    </source>
</evidence>
<sequence length="331" mass="36139">MAARGTIQAPGMMRHGPFPSLAPAVHRPLEPLPPPELLETKIAVQGAELDTLARENQRLAATHGTLRQELVIAQQEMQRLHSRVSSDKIESDLQMRGLLEKIARLEEDVQAGERVRKELQQAHLEAQSLVTVRQDLTSQMQQMTEELEKALADFKRLPELHAELDSLGQEHQKLRAAFEYEKGSNIDQVKQMHVMEKNLISMAREVEKLRAEVLNAEKKAQAPNTYESSFGSADPAYPAPAASQTTNYANIGYGQSASQTEKYANSNYGQGLGYGSSSYSHTGGYPTSNYPDAYGRAPVLGSGMAAEGTGSYGGLNSFGLYNAPRGTPPSA</sequence>
<evidence type="ECO:0000313" key="7">
    <source>
        <dbReference type="EMBL" id="JAT47986.1"/>
    </source>
</evidence>
<feature type="coiled-coil region" evidence="6">
    <location>
        <begin position="95"/>
        <end position="219"/>
    </location>
</feature>
<keyword evidence="2" id="KW-0217">Developmental protein</keyword>
<dbReference type="GO" id="GO:0009908">
    <property type="term" value="P:flower development"/>
    <property type="evidence" value="ECO:0007669"/>
    <property type="project" value="UniProtKB-KW"/>
</dbReference>
<organism evidence="8">
    <name type="scientific">Anthurium amnicola</name>
    <dbReference type="NCBI Taxonomy" id="1678845"/>
    <lineage>
        <taxon>Eukaryota</taxon>
        <taxon>Viridiplantae</taxon>
        <taxon>Streptophyta</taxon>
        <taxon>Embryophyta</taxon>
        <taxon>Tracheophyta</taxon>
        <taxon>Spermatophyta</taxon>
        <taxon>Magnoliopsida</taxon>
        <taxon>Liliopsida</taxon>
        <taxon>Araceae</taxon>
        <taxon>Pothoideae</taxon>
        <taxon>Potheae</taxon>
        <taxon>Anthurium</taxon>
    </lineage>
</organism>
<keyword evidence="4 6" id="KW-0175">Coiled coil</keyword>
<dbReference type="AlphaFoldDB" id="A0A1D1YAM3"/>
<dbReference type="PANTHER" id="PTHR33405">
    <property type="entry name" value="PROTEIN FLX-LIKE 2"/>
    <property type="match status" value="1"/>
</dbReference>
<gene>
    <name evidence="8" type="primary">CTTNBP2_7</name>
    <name evidence="7" type="synonym">CTTNBP2_10</name>
    <name evidence="7" type="ORF">g.62126</name>
    <name evidence="8" type="ORF">g.62130</name>
</gene>
<evidence type="ECO:0000256" key="1">
    <source>
        <dbReference type="ARBA" id="ARBA00005405"/>
    </source>
</evidence>
<accession>A0A1D1YAM3</accession>
<keyword evidence="3" id="KW-0221">Differentiation</keyword>
<evidence type="ECO:0000256" key="6">
    <source>
        <dbReference type="SAM" id="Coils"/>
    </source>
</evidence>
<evidence type="ECO:0000256" key="5">
    <source>
        <dbReference type="ARBA" id="ARBA00023089"/>
    </source>
</evidence>
<reference evidence="8" key="1">
    <citation type="submission" date="2015-07" db="EMBL/GenBank/DDBJ databases">
        <title>Transcriptome Assembly of Anthurium amnicola.</title>
        <authorList>
            <person name="Suzuki J."/>
        </authorList>
    </citation>
    <scope>NUCLEOTIDE SEQUENCE</scope>
</reference>
<dbReference type="EMBL" id="GDJX01016249">
    <property type="protein sequence ID" value="JAT51687.1"/>
    <property type="molecule type" value="Transcribed_RNA"/>
</dbReference>
<comment type="similarity">
    <text evidence="1">Belongs to the FLX family.</text>
</comment>
<proteinExistence type="inferred from homology"/>
<name>A0A1D1YAM3_9ARAE</name>
<dbReference type="PANTHER" id="PTHR33405:SF18">
    <property type="entry name" value="PROTEIN FLX-LIKE 4"/>
    <property type="match status" value="1"/>
</dbReference>
<protein>
    <submittedName>
        <fullName evidence="8">Cortactin-binding protein 2</fullName>
    </submittedName>
</protein>
<evidence type="ECO:0000256" key="3">
    <source>
        <dbReference type="ARBA" id="ARBA00022782"/>
    </source>
</evidence>